<dbReference type="EMBL" id="VIFM01000055">
    <property type="protein sequence ID" value="TQF14914.1"/>
    <property type="molecule type" value="Genomic_DNA"/>
</dbReference>
<dbReference type="Proteomes" id="UP000315369">
    <property type="component" value="Unassembled WGS sequence"/>
</dbReference>
<protein>
    <submittedName>
        <fullName evidence="3">Uncharacterized protein</fullName>
    </submittedName>
</protein>
<evidence type="ECO:0000313" key="3">
    <source>
        <dbReference type="EMBL" id="TQF14914.1"/>
    </source>
</evidence>
<gene>
    <name evidence="3" type="ORF">FJV41_16115</name>
</gene>
<evidence type="ECO:0000256" key="2">
    <source>
        <dbReference type="SAM" id="Phobius"/>
    </source>
</evidence>
<dbReference type="AlphaFoldDB" id="A0A540X2J6"/>
<sequence length="261" mass="28338">MSMDERKAILDRVLQNESSLGTIIESQDGVSARLARGPLRVVLSIDEFGQVLVDGRPARPAAPVGPGQGPSLDSRSASPERAHSGLFGLVERNRPVLLLLGLILFVGVAAILTPSQTPSARSTQMARDHEIEASEFLPQSAGPLTRETIRKAPRGNSAWAKYLAASHPGIEIEVQARWEGPEFDQMISAGGTPDEVAGRRVYMSGPNVYDQFKIRWADNGWQFYVRAAYQNDAQRAGAESVARSVAADIITRGSRLKSFMD</sequence>
<organism evidence="3 4">
    <name type="scientific">Myxococcus llanfairpwllgwyngyllgogerychwyrndrobwllllantysiliogogogochensis</name>
    <dbReference type="NCBI Taxonomy" id="2590453"/>
    <lineage>
        <taxon>Bacteria</taxon>
        <taxon>Pseudomonadati</taxon>
        <taxon>Myxococcota</taxon>
        <taxon>Myxococcia</taxon>
        <taxon>Myxococcales</taxon>
        <taxon>Cystobacterineae</taxon>
        <taxon>Myxococcaceae</taxon>
        <taxon>Myxococcus</taxon>
    </lineage>
</organism>
<keyword evidence="2" id="KW-1133">Transmembrane helix</keyword>
<feature type="transmembrane region" description="Helical" evidence="2">
    <location>
        <begin position="96"/>
        <end position="115"/>
    </location>
</feature>
<evidence type="ECO:0000313" key="4">
    <source>
        <dbReference type="Proteomes" id="UP000315369"/>
    </source>
</evidence>
<comment type="caution">
    <text evidence="3">The sequence shown here is derived from an EMBL/GenBank/DDBJ whole genome shotgun (WGS) entry which is preliminary data.</text>
</comment>
<keyword evidence="2" id="KW-0472">Membrane</keyword>
<proteinExistence type="predicted"/>
<name>A0A540X2J6_9BACT</name>
<keyword evidence="4" id="KW-1185">Reference proteome</keyword>
<accession>A0A540X2J6</accession>
<reference evidence="3 4" key="1">
    <citation type="submission" date="2019-06" db="EMBL/GenBank/DDBJ databases">
        <authorList>
            <person name="Livingstone P."/>
            <person name="Whitworth D."/>
        </authorList>
    </citation>
    <scope>NUCLEOTIDE SEQUENCE [LARGE SCALE GENOMIC DNA]</scope>
    <source>
        <strain evidence="3 4">AM401</strain>
    </source>
</reference>
<feature type="region of interest" description="Disordered" evidence="1">
    <location>
        <begin position="57"/>
        <end position="79"/>
    </location>
</feature>
<evidence type="ECO:0000256" key="1">
    <source>
        <dbReference type="SAM" id="MobiDB-lite"/>
    </source>
</evidence>
<keyword evidence="2" id="KW-0812">Transmembrane</keyword>